<name>A0A1V3XM39_MYCKA</name>
<dbReference type="EMBL" id="MVBN01000002">
    <property type="protein sequence ID" value="OOK80249.1"/>
    <property type="molecule type" value="Genomic_DNA"/>
</dbReference>
<sequence>MHDAARRARVAARLLAVLPRTVKDRALHAAADEILSRAERILAANAEDLDAARAAGTPAAMLDRLALNPQRIDGIAAGLRQVAGLPDPVGEVLRGYTLPNGLQLRQQRVPLGVVGMIYEGRPNVTVDAFGLTLKSGNAALLRGSSSAARSNEALVTALRTALAGQDLPVDAVQLLPSADRSTVTHLIQARGLVDVAIPRGARA</sequence>
<dbReference type="InterPro" id="IPR015590">
    <property type="entry name" value="Aldehyde_DH_dom"/>
</dbReference>
<dbReference type="Gene3D" id="3.40.605.10">
    <property type="entry name" value="Aldehyde Dehydrogenase, Chain A, domain 1"/>
    <property type="match status" value="1"/>
</dbReference>
<dbReference type="InterPro" id="IPR016162">
    <property type="entry name" value="Ald_DH_N"/>
</dbReference>
<evidence type="ECO:0000256" key="1">
    <source>
        <dbReference type="ARBA" id="ARBA00023002"/>
    </source>
</evidence>
<reference evidence="3 4" key="1">
    <citation type="submission" date="2017-02" db="EMBL/GenBank/DDBJ databases">
        <title>Complete genome sequences of Mycobacterium kansasii strains isolated from rhesus macaques.</title>
        <authorList>
            <person name="Panda A."/>
            <person name="Nagaraj S."/>
            <person name="Zhao X."/>
            <person name="Tettelin H."/>
            <person name="Detolla L.J."/>
        </authorList>
    </citation>
    <scope>NUCLEOTIDE SEQUENCE [LARGE SCALE GENOMIC DNA]</scope>
    <source>
        <strain evidence="3 4">11-3469</strain>
    </source>
</reference>
<feature type="domain" description="Aldehyde dehydrogenase" evidence="2">
    <location>
        <begin position="4"/>
        <end position="191"/>
    </location>
</feature>
<dbReference type="Pfam" id="PF00171">
    <property type="entry name" value="Aldedh"/>
    <property type="match status" value="1"/>
</dbReference>
<organism evidence="3 4">
    <name type="scientific">Mycobacterium kansasii</name>
    <dbReference type="NCBI Taxonomy" id="1768"/>
    <lineage>
        <taxon>Bacteria</taxon>
        <taxon>Bacillati</taxon>
        <taxon>Actinomycetota</taxon>
        <taxon>Actinomycetes</taxon>
        <taxon>Mycobacteriales</taxon>
        <taxon>Mycobacteriaceae</taxon>
        <taxon>Mycobacterium</taxon>
    </lineage>
</organism>
<comment type="caution">
    <text evidence="3">The sequence shown here is derived from an EMBL/GenBank/DDBJ whole genome shotgun (WGS) entry which is preliminary data.</text>
</comment>
<dbReference type="PANTHER" id="PTHR11063:SF8">
    <property type="entry name" value="DELTA-1-PYRROLINE-5-CARBOXYLATE SYNTHASE"/>
    <property type="match status" value="1"/>
</dbReference>
<accession>A0A1V3XM39</accession>
<dbReference type="GO" id="GO:0004350">
    <property type="term" value="F:glutamate-5-semialdehyde dehydrogenase activity"/>
    <property type="evidence" value="ECO:0007669"/>
    <property type="project" value="TreeGrafter"/>
</dbReference>
<dbReference type="SUPFAM" id="SSF53720">
    <property type="entry name" value="ALDH-like"/>
    <property type="match status" value="1"/>
</dbReference>
<dbReference type="AlphaFoldDB" id="A0A1V3XM39"/>
<gene>
    <name evidence="3" type="ORF">BZL29_1807</name>
</gene>
<proteinExistence type="predicted"/>
<evidence type="ECO:0000313" key="4">
    <source>
        <dbReference type="Proteomes" id="UP000188532"/>
    </source>
</evidence>
<dbReference type="PANTHER" id="PTHR11063">
    <property type="entry name" value="GLUTAMATE SEMIALDEHYDE DEHYDROGENASE"/>
    <property type="match status" value="1"/>
</dbReference>
<keyword evidence="1" id="KW-0560">Oxidoreductase</keyword>
<evidence type="ECO:0000259" key="2">
    <source>
        <dbReference type="Pfam" id="PF00171"/>
    </source>
</evidence>
<evidence type="ECO:0000313" key="3">
    <source>
        <dbReference type="EMBL" id="OOK80249.1"/>
    </source>
</evidence>
<dbReference type="Proteomes" id="UP000188532">
    <property type="component" value="Unassembled WGS sequence"/>
</dbReference>
<dbReference type="InterPro" id="IPR016161">
    <property type="entry name" value="Ald_DH/histidinol_DH"/>
</dbReference>
<protein>
    <submittedName>
        <fullName evidence="3">Aldehyde dehydrogenase family protein</fullName>
    </submittedName>
</protein>